<gene>
    <name evidence="11" type="ORF">SR1949_07810</name>
</gene>
<keyword evidence="12" id="KW-1185">Reference proteome</keyword>
<dbReference type="FunFam" id="3.40.640.10:FF:000027">
    <property type="entry name" value="Serine--pyruvate aminotransferase, mitochondrial"/>
    <property type="match status" value="1"/>
</dbReference>
<dbReference type="PANTHER" id="PTHR21152">
    <property type="entry name" value="AMINOTRANSFERASE CLASS V"/>
    <property type="match status" value="1"/>
</dbReference>
<dbReference type="InterPro" id="IPR000192">
    <property type="entry name" value="Aminotrans_V_dom"/>
</dbReference>
<keyword evidence="5 7" id="KW-0663">Pyridoxal phosphate</keyword>
<evidence type="ECO:0000259" key="10">
    <source>
        <dbReference type="Pfam" id="PF00266"/>
    </source>
</evidence>
<evidence type="ECO:0000256" key="4">
    <source>
        <dbReference type="ARBA" id="ARBA00022679"/>
    </source>
</evidence>
<dbReference type="Pfam" id="PF00266">
    <property type="entry name" value="Aminotran_5"/>
    <property type="match status" value="1"/>
</dbReference>
<dbReference type="Gene3D" id="3.40.640.10">
    <property type="entry name" value="Type I PLP-dependent aspartate aminotransferase-like (Major domain)"/>
    <property type="match status" value="1"/>
</dbReference>
<evidence type="ECO:0000313" key="12">
    <source>
        <dbReference type="Proteomes" id="UP000300142"/>
    </source>
</evidence>
<comment type="cofactor">
    <cofactor evidence="1 7 9">
        <name>pyridoxal 5'-phosphate</name>
        <dbReference type="ChEBI" id="CHEBI:597326"/>
    </cofactor>
</comment>
<evidence type="ECO:0000256" key="9">
    <source>
        <dbReference type="RuleBase" id="RU004504"/>
    </source>
</evidence>
<dbReference type="InterPro" id="IPR015424">
    <property type="entry name" value="PyrdxlP-dep_Trfase"/>
</dbReference>
<accession>A0A480A0Q0</accession>
<dbReference type="GO" id="GO:0019265">
    <property type="term" value="P:glycine biosynthetic process, by transamination of glyoxylate"/>
    <property type="evidence" value="ECO:0007669"/>
    <property type="project" value="TreeGrafter"/>
</dbReference>
<dbReference type="InterPro" id="IPR024169">
    <property type="entry name" value="SP_NH2Trfase/AEP_transaminase"/>
</dbReference>
<reference evidence="12" key="1">
    <citation type="submission" date="2019-02" db="EMBL/GenBank/DDBJ databases">
        <title>Draft genome sequence of Sphaerospermopsis reniformis NIES-1949.</title>
        <authorList>
            <person name="Yamaguchi H."/>
            <person name="Suzuki S."/>
            <person name="Kawachi M."/>
        </authorList>
    </citation>
    <scope>NUCLEOTIDE SEQUENCE [LARGE SCALE GENOMIC DNA]</scope>
    <source>
        <strain evidence="12">NIES-1949</strain>
    </source>
</reference>
<sequence>MTSTISINDSQKLQLSPLEVPNRLLLGPGPSNAHPAVLQAMNTTPLGHLDPAFLALMDEIQSLLRYVWQTENPHTIAVSGTGTAAMEATLANTVEPGDVVLIGVAGYFGNRLVDMAGRYGADVRTITKPWGQVFSVDEIKTALETHKPAILALVHAETSTGARQPLEDVGELCHKYGTLLLVDTVTSLGGVPIFLDEWGVDLAYSCSQKGLGCSPGASPFTMSPRAMEKLQKRETKVANWYLDMLLLGKYWGNERIYHHTAPINLYYGLREALRLVAEESLTNCWQRHQKNVEYLWESLESIGLKMHVAKEYRLPTLTTVCIPDGVDGKAVAKQLLLEHNIEVGGGLGELAGKVWRVGLMGFNSRPENVDRLVEALEQVLGK</sequence>
<protein>
    <submittedName>
        <fullName evidence="11">Alanine--glyoxylate aminotransferase</fullName>
    </submittedName>
</protein>
<dbReference type="CDD" id="cd06451">
    <property type="entry name" value="AGAT_like"/>
    <property type="match status" value="1"/>
</dbReference>
<evidence type="ECO:0000256" key="7">
    <source>
        <dbReference type="PIRSR" id="PIRSR000524-50"/>
    </source>
</evidence>
<organism evidence="11 12">
    <name type="scientific">Sphaerospermopsis reniformis</name>
    <dbReference type="NCBI Taxonomy" id="531300"/>
    <lineage>
        <taxon>Bacteria</taxon>
        <taxon>Bacillati</taxon>
        <taxon>Cyanobacteriota</taxon>
        <taxon>Cyanophyceae</taxon>
        <taxon>Nostocales</taxon>
        <taxon>Aphanizomenonaceae</taxon>
        <taxon>Sphaerospermopsis</taxon>
    </lineage>
</organism>
<feature type="modified residue" description="N6-(pyridoxal phosphate)lysine" evidence="7">
    <location>
        <position position="209"/>
    </location>
</feature>
<feature type="binding site" evidence="6">
    <location>
        <position position="356"/>
    </location>
    <ligand>
        <name>substrate</name>
    </ligand>
</feature>
<evidence type="ECO:0000256" key="1">
    <source>
        <dbReference type="ARBA" id="ARBA00001933"/>
    </source>
</evidence>
<dbReference type="SUPFAM" id="SSF53383">
    <property type="entry name" value="PLP-dependent transferases"/>
    <property type="match status" value="1"/>
</dbReference>
<dbReference type="InterPro" id="IPR015422">
    <property type="entry name" value="PyrdxlP-dep_Trfase_small"/>
</dbReference>
<feature type="domain" description="Aminotransferase class V" evidence="10">
    <location>
        <begin position="46"/>
        <end position="358"/>
    </location>
</feature>
<dbReference type="RefSeq" id="WP_137666443.1">
    <property type="nucleotide sequence ID" value="NZ_BJCE01000015.1"/>
</dbReference>
<dbReference type="InterPro" id="IPR020578">
    <property type="entry name" value="Aminotrans_V_PyrdxlP_BS"/>
</dbReference>
<dbReference type="Proteomes" id="UP000300142">
    <property type="component" value="Unassembled WGS sequence"/>
</dbReference>
<dbReference type="Gene3D" id="3.90.1150.10">
    <property type="entry name" value="Aspartate Aminotransferase, domain 1"/>
    <property type="match status" value="1"/>
</dbReference>
<name>A0A480A0Q0_9CYAN</name>
<dbReference type="InterPro" id="IPR015421">
    <property type="entry name" value="PyrdxlP-dep_Trfase_major"/>
</dbReference>
<dbReference type="GO" id="GO:0008453">
    <property type="term" value="F:alanine-glyoxylate transaminase activity"/>
    <property type="evidence" value="ECO:0007669"/>
    <property type="project" value="TreeGrafter"/>
</dbReference>
<keyword evidence="4 11" id="KW-0808">Transferase</keyword>
<dbReference type="PIRSF" id="PIRSF000524">
    <property type="entry name" value="SPT"/>
    <property type="match status" value="1"/>
</dbReference>
<keyword evidence="3 11" id="KW-0032">Aminotransferase</keyword>
<comment type="caution">
    <text evidence="11">The sequence shown here is derived from an EMBL/GenBank/DDBJ whole genome shotgun (WGS) entry which is preliminary data.</text>
</comment>
<evidence type="ECO:0000313" key="11">
    <source>
        <dbReference type="EMBL" id="GCL35684.1"/>
    </source>
</evidence>
<dbReference type="PANTHER" id="PTHR21152:SF40">
    <property type="entry name" value="ALANINE--GLYOXYLATE AMINOTRANSFERASE"/>
    <property type="match status" value="1"/>
</dbReference>
<evidence type="ECO:0000256" key="8">
    <source>
        <dbReference type="RuleBase" id="RU004075"/>
    </source>
</evidence>
<evidence type="ECO:0000256" key="5">
    <source>
        <dbReference type="ARBA" id="ARBA00022898"/>
    </source>
</evidence>
<dbReference type="EMBL" id="BJCE01000015">
    <property type="protein sequence ID" value="GCL35684.1"/>
    <property type="molecule type" value="Genomic_DNA"/>
</dbReference>
<dbReference type="GO" id="GO:0004760">
    <property type="term" value="F:L-serine-pyruvate transaminase activity"/>
    <property type="evidence" value="ECO:0007669"/>
    <property type="project" value="TreeGrafter"/>
</dbReference>
<evidence type="ECO:0000256" key="6">
    <source>
        <dbReference type="PIRSR" id="PIRSR000524-1"/>
    </source>
</evidence>
<dbReference type="PROSITE" id="PS00595">
    <property type="entry name" value="AA_TRANSFER_CLASS_5"/>
    <property type="match status" value="1"/>
</dbReference>
<evidence type="ECO:0000256" key="2">
    <source>
        <dbReference type="ARBA" id="ARBA00009236"/>
    </source>
</evidence>
<evidence type="ECO:0000256" key="3">
    <source>
        <dbReference type="ARBA" id="ARBA00022576"/>
    </source>
</evidence>
<dbReference type="AlphaFoldDB" id="A0A480A0Q0"/>
<comment type="similarity">
    <text evidence="2 8">Belongs to the class-V pyridoxal-phosphate-dependent aminotransferase family.</text>
</comment>
<proteinExistence type="inferred from homology"/>